<protein>
    <submittedName>
        <fullName evidence="1">Uncharacterized protein</fullName>
    </submittedName>
</protein>
<evidence type="ECO:0000313" key="2">
    <source>
        <dbReference type="Proteomes" id="UP000019384"/>
    </source>
</evidence>
<reference evidence="1" key="1">
    <citation type="submission" date="2013-12" db="EMBL/GenBank/DDBJ databases">
        <authorList>
            <person name="Genoscope - CEA"/>
        </authorList>
    </citation>
    <scope>NUCLEOTIDE SEQUENCE</scope>
    <source>
        <strain evidence="1">CBS 1993</strain>
    </source>
</reference>
<proteinExistence type="predicted"/>
<gene>
    <name evidence="1" type="ORF">KUCA_T00004932001</name>
</gene>
<dbReference type="GeneID" id="34522323"/>
<name>W6MQH9_9ASCO</name>
<dbReference type="Proteomes" id="UP000019384">
    <property type="component" value="Unassembled WGS sequence"/>
</dbReference>
<evidence type="ECO:0000313" key="1">
    <source>
        <dbReference type="EMBL" id="CDK28946.1"/>
    </source>
</evidence>
<reference evidence="1" key="2">
    <citation type="submission" date="2014-02" db="EMBL/GenBank/DDBJ databases">
        <title>Complete DNA sequence of /Kuraishia capsulata/ illustrates novel genomic features among budding yeasts (/Saccharomycotina/).</title>
        <authorList>
            <person name="Morales L."/>
            <person name="Noel B."/>
            <person name="Porcel B."/>
            <person name="Marcet-Houben M."/>
            <person name="Hullo M-F."/>
            <person name="Sacerdot C."/>
            <person name="Tekaia F."/>
            <person name="Leh-Louis V."/>
            <person name="Despons L."/>
            <person name="Khanna V."/>
            <person name="Aury J-M."/>
            <person name="Barbe V."/>
            <person name="Couloux A."/>
            <person name="Labadie K."/>
            <person name="Pelletier E."/>
            <person name="Souciet J-L."/>
            <person name="Boekhout T."/>
            <person name="Gabaldon T."/>
            <person name="Wincker P."/>
            <person name="Dujon B."/>
        </authorList>
    </citation>
    <scope>NUCLEOTIDE SEQUENCE</scope>
    <source>
        <strain evidence="1">CBS 1993</strain>
    </source>
</reference>
<organism evidence="1 2">
    <name type="scientific">Kuraishia capsulata CBS 1993</name>
    <dbReference type="NCBI Taxonomy" id="1382522"/>
    <lineage>
        <taxon>Eukaryota</taxon>
        <taxon>Fungi</taxon>
        <taxon>Dikarya</taxon>
        <taxon>Ascomycota</taxon>
        <taxon>Saccharomycotina</taxon>
        <taxon>Pichiomycetes</taxon>
        <taxon>Pichiales</taxon>
        <taxon>Pichiaceae</taxon>
        <taxon>Kuraishia</taxon>
    </lineage>
</organism>
<dbReference type="HOGENOM" id="CLU_2867973_0_0_1"/>
<sequence length="64" mass="7303">MPMLTTYMIHVATIMAIPAKYSMTDPEEFGTTLSLTNLRLEPAPFMTLLDIAMIKEYKGSHYFN</sequence>
<dbReference type="AlphaFoldDB" id="W6MQH9"/>
<accession>W6MQH9</accession>
<dbReference type="EMBL" id="HG793130">
    <property type="protein sequence ID" value="CDK28946.1"/>
    <property type="molecule type" value="Genomic_DNA"/>
</dbReference>
<keyword evidence="2" id="KW-1185">Reference proteome</keyword>
<dbReference type="RefSeq" id="XP_022460935.1">
    <property type="nucleotide sequence ID" value="XM_022606066.1"/>
</dbReference>